<accession>A0AAD3XIT5</accession>
<gene>
    <name evidence="2" type="ORF">Nepgr_007944</name>
</gene>
<proteinExistence type="predicted"/>
<dbReference type="EMBL" id="BSYO01000006">
    <property type="protein sequence ID" value="GMH06104.1"/>
    <property type="molecule type" value="Genomic_DNA"/>
</dbReference>
<sequence length="148" mass="16677">MIEIINTFLARQVRGTSIAGNEPESIQTHLEDGKRKGLPASIRSRLGTKSRAKSNRGPEGVVNHPRWRREWSTEASLRPRPEQPHPGNTLNPGDGNKEAETPRMHKAHLAESGNREPIDMDDSAFPPPRNRTKKDTNARQRHGSKRKK</sequence>
<reference evidence="2" key="1">
    <citation type="submission" date="2023-05" db="EMBL/GenBank/DDBJ databases">
        <title>Nepenthes gracilis genome sequencing.</title>
        <authorList>
            <person name="Fukushima K."/>
        </authorList>
    </citation>
    <scope>NUCLEOTIDE SEQUENCE</scope>
    <source>
        <strain evidence="2">SING2019-196</strain>
    </source>
</reference>
<keyword evidence="3" id="KW-1185">Reference proteome</keyword>
<organism evidence="2 3">
    <name type="scientific">Nepenthes gracilis</name>
    <name type="common">Slender pitcher plant</name>
    <dbReference type="NCBI Taxonomy" id="150966"/>
    <lineage>
        <taxon>Eukaryota</taxon>
        <taxon>Viridiplantae</taxon>
        <taxon>Streptophyta</taxon>
        <taxon>Embryophyta</taxon>
        <taxon>Tracheophyta</taxon>
        <taxon>Spermatophyta</taxon>
        <taxon>Magnoliopsida</taxon>
        <taxon>eudicotyledons</taxon>
        <taxon>Gunneridae</taxon>
        <taxon>Pentapetalae</taxon>
        <taxon>Caryophyllales</taxon>
        <taxon>Nepenthaceae</taxon>
        <taxon>Nepenthes</taxon>
    </lineage>
</organism>
<feature type="compositionally biased region" description="Basic and acidic residues" evidence="1">
    <location>
        <begin position="68"/>
        <end position="83"/>
    </location>
</feature>
<feature type="compositionally biased region" description="Basic residues" evidence="1">
    <location>
        <begin position="139"/>
        <end position="148"/>
    </location>
</feature>
<evidence type="ECO:0000313" key="2">
    <source>
        <dbReference type="EMBL" id="GMH06104.1"/>
    </source>
</evidence>
<evidence type="ECO:0000313" key="3">
    <source>
        <dbReference type="Proteomes" id="UP001279734"/>
    </source>
</evidence>
<comment type="caution">
    <text evidence="2">The sequence shown here is derived from an EMBL/GenBank/DDBJ whole genome shotgun (WGS) entry which is preliminary data.</text>
</comment>
<dbReference type="AlphaFoldDB" id="A0AAD3XIT5"/>
<name>A0AAD3XIT5_NEPGR</name>
<dbReference type="Proteomes" id="UP001279734">
    <property type="component" value="Unassembled WGS sequence"/>
</dbReference>
<evidence type="ECO:0000256" key="1">
    <source>
        <dbReference type="SAM" id="MobiDB-lite"/>
    </source>
</evidence>
<feature type="region of interest" description="Disordered" evidence="1">
    <location>
        <begin position="20"/>
        <end position="148"/>
    </location>
</feature>
<protein>
    <submittedName>
        <fullName evidence="2">Uncharacterized protein</fullName>
    </submittedName>
</protein>